<dbReference type="RefSeq" id="WP_379071746.1">
    <property type="nucleotide sequence ID" value="NZ_JBHTIT010000001.1"/>
</dbReference>
<dbReference type="Gene3D" id="3.10.129.10">
    <property type="entry name" value="Hotdog Thioesterase"/>
    <property type="match status" value="1"/>
</dbReference>
<dbReference type="NCBIfam" id="TIGR00369">
    <property type="entry name" value="unchar_dom_1"/>
    <property type="match status" value="1"/>
</dbReference>
<evidence type="ECO:0000256" key="1">
    <source>
        <dbReference type="ARBA" id="ARBA00008324"/>
    </source>
</evidence>
<dbReference type="Proteomes" id="UP001597044">
    <property type="component" value="Unassembled WGS sequence"/>
</dbReference>
<dbReference type="SUPFAM" id="SSF54637">
    <property type="entry name" value="Thioesterase/thiol ester dehydrase-isomerase"/>
    <property type="match status" value="1"/>
</dbReference>
<accession>A0ABW3HJ31</accession>
<dbReference type="CDD" id="cd03443">
    <property type="entry name" value="PaaI_thioesterase"/>
    <property type="match status" value="1"/>
</dbReference>
<organism evidence="4 5">
    <name type="scientific">Paraperlucidibaca wandonensis</name>
    <dbReference type="NCBI Taxonomy" id="1268273"/>
    <lineage>
        <taxon>Bacteria</taxon>
        <taxon>Pseudomonadati</taxon>
        <taxon>Pseudomonadota</taxon>
        <taxon>Gammaproteobacteria</taxon>
        <taxon>Moraxellales</taxon>
        <taxon>Moraxellaceae</taxon>
        <taxon>Paraperlucidibaca</taxon>
    </lineage>
</organism>
<reference evidence="5" key="1">
    <citation type="journal article" date="2019" name="Int. J. Syst. Evol. Microbiol.">
        <title>The Global Catalogue of Microorganisms (GCM) 10K type strain sequencing project: providing services to taxonomists for standard genome sequencing and annotation.</title>
        <authorList>
            <consortium name="The Broad Institute Genomics Platform"/>
            <consortium name="The Broad Institute Genome Sequencing Center for Infectious Disease"/>
            <person name="Wu L."/>
            <person name="Ma J."/>
        </authorList>
    </citation>
    <scope>NUCLEOTIDE SEQUENCE [LARGE SCALE GENOMIC DNA]</scope>
    <source>
        <strain evidence="5">CCUG 63419</strain>
    </source>
</reference>
<keyword evidence="2" id="KW-0378">Hydrolase</keyword>
<sequence length="168" mass="18321">MSETLTADQAPKLSPEERAARLEKRRQQLIDGFNAIPFIVHVGGKLVYIGEDEARAEISMAPHLVGNTFQQILHGGVIATLLDSVAGVVSMAAAYGRLKGQATEEKMRRMAQLGTIDMRIDYLRPGRGESFIATAKVVRIGSKICATQMTLHNEKDALIATGNAVFHY</sequence>
<dbReference type="InterPro" id="IPR003736">
    <property type="entry name" value="PAAI_dom"/>
</dbReference>
<comment type="caution">
    <text evidence="4">The sequence shown here is derived from an EMBL/GenBank/DDBJ whole genome shotgun (WGS) entry which is preliminary data.</text>
</comment>
<dbReference type="InterPro" id="IPR039298">
    <property type="entry name" value="ACOT13"/>
</dbReference>
<protein>
    <submittedName>
        <fullName evidence="4">Thioesterase family protein</fullName>
    </submittedName>
</protein>
<dbReference type="PANTHER" id="PTHR21660">
    <property type="entry name" value="THIOESTERASE SUPERFAMILY MEMBER-RELATED"/>
    <property type="match status" value="1"/>
</dbReference>
<evidence type="ECO:0000313" key="5">
    <source>
        <dbReference type="Proteomes" id="UP001597044"/>
    </source>
</evidence>
<name>A0ABW3HJ31_9GAMM</name>
<evidence type="ECO:0000313" key="4">
    <source>
        <dbReference type="EMBL" id="MFD0950746.1"/>
    </source>
</evidence>
<gene>
    <name evidence="4" type="ORF">ACFQ0F_10150</name>
</gene>
<evidence type="ECO:0000256" key="2">
    <source>
        <dbReference type="ARBA" id="ARBA00022801"/>
    </source>
</evidence>
<dbReference type="PANTHER" id="PTHR21660:SF1">
    <property type="entry name" value="ACYL-COENZYME A THIOESTERASE 13"/>
    <property type="match status" value="1"/>
</dbReference>
<dbReference type="EMBL" id="JBHTIT010000001">
    <property type="protein sequence ID" value="MFD0950746.1"/>
    <property type="molecule type" value="Genomic_DNA"/>
</dbReference>
<proteinExistence type="inferred from homology"/>
<evidence type="ECO:0000259" key="3">
    <source>
        <dbReference type="Pfam" id="PF03061"/>
    </source>
</evidence>
<dbReference type="Pfam" id="PF03061">
    <property type="entry name" value="4HBT"/>
    <property type="match status" value="1"/>
</dbReference>
<dbReference type="NCBIfam" id="NF008675">
    <property type="entry name" value="PRK11688.1"/>
    <property type="match status" value="1"/>
</dbReference>
<comment type="similarity">
    <text evidence="1">Belongs to the thioesterase PaaI family.</text>
</comment>
<dbReference type="InterPro" id="IPR029069">
    <property type="entry name" value="HotDog_dom_sf"/>
</dbReference>
<keyword evidence="5" id="KW-1185">Reference proteome</keyword>
<feature type="domain" description="Thioesterase" evidence="3">
    <location>
        <begin position="71"/>
        <end position="159"/>
    </location>
</feature>
<dbReference type="InterPro" id="IPR006683">
    <property type="entry name" value="Thioestr_dom"/>
</dbReference>